<protein>
    <recommendedName>
        <fullName evidence="3 8">Cap-specific mRNA (nucleoside-2'-O-)-methyltransferase 1</fullName>
        <ecNumber evidence="2 8">2.1.1.57</ecNumber>
    </recommendedName>
    <alternativeName>
        <fullName evidence="8">Cap1 2'O-ribose methyltransferase 1</fullName>
    </alternativeName>
</protein>
<dbReference type="AlphaFoldDB" id="A0A2B4RPQ6"/>
<keyword evidence="5 8" id="KW-0507">mRNA processing</keyword>
<evidence type="ECO:0000259" key="11">
    <source>
        <dbReference type="PROSITE" id="PS50174"/>
    </source>
</evidence>
<name>A0A2B4RPQ6_STYPI</name>
<comment type="function">
    <text evidence="8">S-adenosyl-L-methionine-dependent methyltransferase that mediates RNA cap1 2'-O-ribose methylation to the 5'-cap structure of RNAs. Methylates the ribose of the first nucleotide of a m(7)GpppG-capped mRNA to produce m(7)GpppNmp (cap1).</text>
</comment>
<dbReference type="FunFam" id="3.40.50.12760:FF:000004">
    <property type="entry name" value="FtsJ-like methyltransferase"/>
    <property type="match status" value="1"/>
</dbReference>
<evidence type="ECO:0000256" key="7">
    <source>
        <dbReference type="ARBA" id="ARBA00049042"/>
    </source>
</evidence>
<dbReference type="GO" id="GO:0016556">
    <property type="term" value="P:mRNA modification"/>
    <property type="evidence" value="ECO:0007669"/>
    <property type="project" value="UniProtKB-UniRule"/>
</dbReference>
<comment type="function">
    <text evidence="1">S-adenosyl-L-methionine-dependent methyltransferase that mediates mRNA cap1 2'-O-ribose methylation to the 5'-cap structure of mRNAs. Methylates the ribose of the first nucleotide of a m(7)GpppG-capped mRNA and small nuclear RNA (snRNA) to produce m(7)GpppRm (cap1). Displays a preference for cap0 transcripts. Cap1 modification is linked to higher levels of translation. May be involved in the interferon response pathway.</text>
</comment>
<dbReference type="InterPro" id="IPR050851">
    <property type="entry name" value="mRNA_Cap_2O-Ribose_MeTrfase"/>
</dbReference>
<feature type="compositionally biased region" description="Basic and acidic residues" evidence="9">
    <location>
        <begin position="1"/>
        <end position="15"/>
    </location>
</feature>
<accession>A0A2B4RPQ6</accession>
<comment type="catalytic activity">
    <reaction evidence="7 8">
        <text>a 5'-end (N(7)-methyl 5'-triphosphoguanosine)-ribonucleoside in mRNA + S-adenosyl-L-methionine = a 5'-end (N(7)-methyl 5'-triphosphoguanosine)-(2'-O-methyl-ribonucleoside) in mRNA + S-adenosyl-L-homocysteine + H(+)</text>
        <dbReference type="Rhea" id="RHEA:67020"/>
        <dbReference type="Rhea" id="RHEA-COMP:17167"/>
        <dbReference type="Rhea" id="RHEA-COMP:17168"/>
        <dbReference type="ChEBI" id="CHEBI:15378"/>
        <dbReference type="ChEBI" id="CHEBI:57856"/>
        <dbReference type="ChEBI" id="CHEBI:59789"/>
        <dbReference type="ChEBI" id="CHEBI:156461"/>
        <dbReference type="ChEBI" id="CHEBI:167609"/>
        <dbReference type="EC" id="2.1.1.57"/>
    </reaction>
</comment>
<dbReference type="Proteomes" id="UP000225706">
    <property type="component" value="Unassembled WGS sequence"/>
</dbReference>
<dbReference type="OrthoDB" id="10251234at2759"/>
<sequence length="888" mass="102005">MFEGKSRMSKRKSEDPGLGGIKYFKKEQSENSKEKSWMSKCKNEDPGPGGIKFFKKEKNLSSSDSDEEVSSPSYANFHTSDVVKKQMERMGFKQEFGLGKSEQGKSELLVDRKERLPVKDEMSSTPQPGSGYSTFAQKQMESMGFEQGRGLGRYGQGRSDIIETSQQRGRRGLGFRVEGFDDKDFTWQEEEEVVIVEPRTCIPSCPRQPPTREEMEDWVRVSKKKLFIDDETEFCSEEVLSEVLESKTVFDALSGDEFLKARTRANPYELIRGAVFQNRAAMKMANMDSAFDFMFTNPKNNRGMDMVEPNELLYFADICAGPGGFSEYVLWRKGWQAKGFGFTLRGDNDFKLEEFLAGTPETFEPHYGANDDGDIFNEDNLVEFRRFVMESTDNKGVHFVMADGGFSVEGQENIQEILSKQLYLCQFLWAMSILRQGGHFVCKLFDVFTPFSIGLIYLMYRAFDEVYVFKPVTSRPANSERYLVCKGLRGNSEAVHEHMFNVNVRINKLKAGAVEDVNEIVPLHILKEHEEFSSYMIESNERIGRIQANSLKKLRAYVQDTTLMGPYDQGVVKKRCLEQWKIPEQARAAQRMPDPDIKFDELWKGIDDDHCFDSEATLLTSRNIQNLKCLYNYKCFVSGGGRFFLMGLGRGNIYKWDGKPNFSSSIRWHKLENFQLELPRDSLIEVEIVQELRGEGKGQRRSAAVHIVDAVILGGKDVRSKHYHERMAMAGLLIKAVTKPTCPAMVPLRLKQVFRLDSSSLKEIFSKIEMKVVKGMGREPRECFLLEDGRHLVPKGIFFIKRIQEPWTYAHSRSAKRLYFYNKDTHESTFESPRDSVASFKSSLDTRYYWPWEDVGTSQDEGPRVERNNLIEFFTAAQNEFIHGPPKK</sequence>
<evidence type="ECO:0000259" key="12">
    <source>
        <dbReference type="PROSITE" id="PS51613"/>
    </source>
</evidence>
<keyword evidence="14" id="KW-1185">Reference proteome</keyword>
<evidence type="ECO:0000259" key="10">
    <source>
        <dbReference type="PROSITE" id="PS50020"/>
    </source>
</evidence>
<evidence type="ECO:0000256" key="9">
    <source>
        <dbReference type="SAM" id="MobiDB-lite"/>
    </source>
</evidence>
<dbReference type="GO" id="GO:0032259">
    <property type="term" value="P:methylation"/>
    <property type="evidence" value="ECO:0007669"/>
    <property type="project" value="UniProtKB-KW"/>
</dbReference>
<feature type="domain" description="RrmJ-type SAM-dependent 2'-O-MTase" evidence="12">
    <location>
        <begin position="275"/>
        <end position="489"/>
    </location>
</feature>
<keyword evidence="4 8" id="KW-0489">Methyltransferase</keyword>
<dbReference type="STRING" id="50429.A0A2B4RPQ6"/>
<dbReference type="InterPro" id="IPR025816">
    <property type="entry name" value="RrmJ-type_MeTrfase"/>
</dbReference>
<evidence type="ECO:0000256" key="8">
    <source>
        <dbReference type="RuleBase" id="RU368012"/>
    </source>
</evidence>
<feature type="domain" description="G-patch" evidence="11">
    <location>
        <begin position="132"/>
        <end position="178"/>
    </location>
</feature>
<dbReference type="PANTHER" id="PTHR16121:SF0">
    <property type="entry name" value="CAP-SPECIFIC MRNA (NUCLEOSIDE-2'-O-)-METHYLTRANSFERASE 1"/>
    <property type="match status" value="1"/>
</dbReference>
<keyword evidence="6 8" id="KW-0949">S-adenosyl-L-methionine</keyword>
<dbReference type="GO" id="GO:0004483">
    <property type="term" value="F:methyltransferase cap1 activity"/>
    <property type="evidence" value="ECO:0007669"/>
    <property type="project" value="UniProtKB-UniRule"/>
</dbReference>
<dbReference type="GO" id="GO:0005634">
    <property type="term" value="C:nucleus"/>
    <property type="evidence" value="ECO:0007669"/>
    <property type="project" value="UniProtKB-SubCell"/>
</dbReference>
<dbReference type="PROSITE" id="PS50174">
    <property type="entry name" value="G_PATCH"/>
    <property type="match status" value="1"/>
</dbReference>
<comment type="subcellular location">
    <subcellularLocation>
        <location evidence="8">Nucleus</location>
    </subcellularLocation>
</comment>
<evidence type="ECO:0000256" key="4">
    <source>
        <dbReference type="ARBA" id="ARBA00022603"/>
    </source>
</evidence>
<dbReference type="GO" id="GO:0003676">
    <property type="term" value="F:nucleic acid binding"/>
    <property type="evidence" value="ECO:0007669"/>
    <property type="project" value="UniProtKB-UniRule"/>
</dbReference>
<dbReference type="PROSITE" id="PS51613">
    <property type="entry name" value="SAM_MT_RRMJ"/>
    <property type="match status" value="1"/>
</dbReference>
<keyword evidence="8" id="KW-0506">mRNA capping</keyword>
<dbReference type="SMART" id="SM00456">
    <property type="entry name" value="WW"/>
    <property type="match status" value="1"/>
</dbReference>
<dbReference type="Gene3D" id="2.20.70.10">
    <property type="match status" value="1"/>
</dbReference>
<keyword evidence="8 13" id="KW-0808">Transferase</keyword>
<dbReference type="InterPro" id="IPR001202">
    <property type="entry name" value="WW_dom"/>
</dbReference>
<feature type="domain" description="WW" evidence="10">
    <location>
        <begin position="801"/>
        <end position="835"/>
    </location>
</feature>
<feature type="region of interest" description="Disordered" evidence="9">
    <location>
        <begin position="1"/>
        <end position="78"/>
    </location>
</feature>
<comment type="caution">
    <text evidence="13">The sequence shown here is derived from an EMBL/GenBank/DDBJ whole genome shotgun (WGS) entry which is preliminary data.</text>
</comment>
<evidence type="ECO:0000256" key="3">
    <source>
        <dbReference type="ARBA" id="ARBA00021136"/>
    </source>
</evidence>
<evidence type="ECO:0000313" key="14">
    <source>
        <dbReference type="Proteomes" id="UP000225706"/>
    </source>
</evidence>
<evidence type="ECO:0000313" key="13">
    <source>
        <dbReference type="EMBL" id="PFX20404.1"/>
    </source>
</evidence>
<dbReference type="SMART" id="SM00443">
    <property type="entry name" value="G_patch"/>
    <property type="match status" value="2"/>
</dbReference>
<evidence type="ECO:0000256" key="1">
    <source>
        <dbReference type="ARBA" id="ARBA00002664"/>
    </source>
</evidence>
<keyword evidence="8" id="KW-0539">Nucleus</keyword>
<dbReference type="GO" id="GO:0005737">
    <property type="term" value="C:cytoplasm"/>
    <property type="evidence" value="ECO:0007669"/>
    <property type="project" value="TreeGrafter"/>
</dbReference>
<gene>
    <name evidence="13" type="primary">Cmtr1</name>
    <name evidence="13" type="ORF">AWC38_SpisGene15131</name>
</gene>
<dbReference type="Pfam" id="PF01585">
    <property type="entry name" value="G-patch"/>
    <property type="match status" value="1"/>
</dbReference>
<evidence type="ECO:0000256" key="5">
    <source>
        <dbReference type="ARBA" id="ARBA00022664"/>
    </source>
</evidence>
<dbReference type="InterPro" id="IPR000467">
    <property type="entry name" value="G_patch_dom"/>
</dbReference>
<evidence type="ECO:0000256" key="2">
    <source>
        <dbReference type="ARBA" id="ARBA00011923"/>
    </source>
</evidence>
<dbReference type="SUPFAM" id="SSF53335">
    <property type="entry name" value="S-adenosyl-L-methionine-dependent methyltransferases"/>
    <property type="match status" value="1"/>
</dbReference>
<dbReference type="EC" id="2.1.1.57" evidence="2 8"/>
<dbReference type="PROSITE" id="PS50020">
    <property type="entry name" value="WW_DOMAIN_2"/>
    <property type="match status" value="1"/>
</dbReference>
<dbReference type="InterPro" id="IPR029063">
    <property type="entry name" value="SAM-dependent_MTases_sf"/>
</dbReference>
<organism evidence="13 14">
    <name type="scientific">Stylophora pistillata</name>
    <name type="common">Smooth cauliflower coral</name>
    <dbReference type="NCBI Taxonomy" id="50429"/>
    <lineage>
        <taxon>Eukaryota</taxon>
        <taxon>Metazoa</taxon>
        <taxon>Cnidaria</taxon>
        <taxon>Anthozoa</taxon>
        <taxon>Hexacorallia</taxon>
        <taxon>Scleractinia</taxon>
        <taxon>Astrocoeniina</taxon>
        <taxon>Pocilloporidae</taxon>
        <taxon>Stylophora</taxon>
    </lineage>
</organism>
<dbReference type="Gene3D" id="3.40.50.12760">
    <property type="match status" value="1"/>
</dbReference>
<dbReference type="CDD" id="cd00201">
    <property type="entry name" value="WW"/>
    <property type="match status" value="1"/>
</dbReference>
<reference evidence="14" key="1">
    <citation type="journal article" date="2017" name="bioRxiv">
        <title>Comparative analysis of the genomes of Stylophora pistillata and Acropora digitifera provides evidence for extensive differences between species of corals.</title>
        <authorList>
            <person name="Voolstra C.R."/>
            <person name="Li Y."/>
            <person name="Liew Y.J."/>
            <person name="Baumgarten S."/>
            <person name="Zoccola D."/>
            <person name="Flot J.-F."/>
            <person name="Tambutte S."/>
            <person name="Allemand D."/>
            <person name="Aranda M."/>
        </authorList>
    </citation>
    <scope>NUCLEOTIDE SEQUENCE [LARGE SCALE GENOMIC DNA]</scope>
</reference>
<dbReference type="EMBL" id="LSMT01000318">
    <property type="protein sequence ID" value="PFX20404.1"/>
    <property type="molecule type" value="Genomic_DNA"/>
</dbReference>
<dbReference type="GO" id="GO:0006370">
    <property type="term" value="P:7-methylguanosine mRNA capping"/>
    <property type="evidence" value="ECO:0007669"/>
    <property type="project" value="UniProtKB-UniRule"/>
</dbReference>
<proteinExistence type="predicted"/>
<feature type="compositionally biased region" description="Basic and acidic residues" evidence="9">
    <location>
        <begin position="24"/>
        <end position="45"/>
    </location>
</feature>
<dbReference type="PANTHER" id="PTHR16121">
    <property type="entry name" value="CAP-SPECIFIC MRNA (NUCLEOSIDE-2'-O-)-METHYLTRANSFERASE 1-RELATED"/>
    <property type="match status" value="1"/>
</dbReference>
<evidence type="ECO:0000256" key="6">
    <source>
        <dbReference type="ARBA" id="ARBA00022691"/>
    </source>
</evidence>
<dbReference type="Pfam" id="PF01728">
    <property type="entry name" value="FtsJ"/>
    <property type="match status" value="1"/>
</dbReference>
<dbReference type="InterPro" id="IPR002877">
    <property type="entry name" value="RNA_MeTrfase_FtsJ_dom"/>
</dbReference>